<dbReference type="PANTHER" id="PTHR33376">
    <property type="match status" value="1"/>
</dbReference>
<dbReference type="AlphaFoldDB" id="A0A1H4FQI2"/>
<dbReference type="InterPro" id="IPR018389">
    <property type="entry name" value="DctP_fam"/>
</dbReference>
<feature type="chain" id="PRO_5017454687" evidence="2">
    <location>
        <begin position="23"/>
        <end position="335"/>
    </location>
</feature>
<dbReference type="STRING" id="1122198.SAMN02745729_11262"/>
<dbReference type="PANTHER" id="PTHR33376:SF15">
    <property type="entry name" value="BLL6794 PROTEIN"/>
    <property type="match status" value="1"/>
</dbReference>
<dbReference type="RefSeq" id="WP_091827203.1">
    <property type="nucleotide sequence ID" value="NZ_FNRJ01000012.1"/>
</dbReference>
<dbReference type="InterPro" id="IPR038404">
    <property type="entry name" value="TRAP_DctP_sf"/>
</dbReference>
<evidence type="ECO:0000313" key="3">
    <source>
        <dbReference type="EMBL" id="SEA99544.1"/>
    </source>
</evidence>
<dbReference type="OrthoDB" id="9177965at2"/>
<keyword evidence="1 2" id="KW-0732">Signal</keyword>
<evidence type="ECO:0000313" key="4">
    <source>
        <dbReference type="Proteomes" id="UP000242469"/>
    </source>
</evidence>
<dbReference type="Proteomes" id="UP000242469">
    <property type="component" value="Unassembled WGS sequence"/>
</dbReference>
<proteinExistence type="predicted"/>
<dbReference type="GO" id="GO:0055085">
    <property type="term" value="P:transmembrane transport"/>
    <property type="evidence" value="ECO:0007669"/>
    <property type="project" value="InterPro"/>
</dbReference>
<organism evidence="3 4">
    <name type="scientific">Marinobacterium iners DSM 11526</name>
    <dbReference type="NCBI Taxonomy" id="1122198"/>
    <lineage>
        <taxon>Bacteria</taxon>
        <taxon>Pseudomonadati</taxon>
        <taxon>Pseudomonadota</taxon>
        <taxon>Gammaproteobacteria</taxon>
        <taxon>Oceanospirillales</taxon>
        <taxon>Oceanospirillaceae</taxon>
        <taxon>Marinobacterium</taxon>
    </lineage>
</organism>
<dbReference type="NCBIfam" id="NF037995">
    <property type="entry name" value="TRAP_S1"/>
    <property type="match status" value="1"/>
</dbReference>
<dbReference type="CDD" id="cd13665">
    <property type="entry name" value="PBP2_TRAP_Dctp3_4"/>
    <property type="match status" value="1"/>
</dbReference>
<sequence length="335" mass="36481">MNKTQLFCAALTLSMTASVSQAETVKLSMSSWLPPTHPLVTDVFKPWIEDVKQATEGRIEIVMLPSPLGHPKTHFDLARDGQADITYSTHAFNPGRFKLTEMFELPFSGDSAEVTSVATWEVYSKYFAKAGEHEGVQLLSLFTNGPGQIHTSTKPIKEMTDFRGMKLRVAGGAAQDIVEVLGGVPLHKPVSSTFELMSNGVADGTLFPVESVSSFKLQDIATHTTLVPGGLFNTTLFLAMNKDRFDSLPAEDQKTLMDMSGAAFAKRAGQMFDAQDARVLNELKANGNDITVADPDFVAHIRTSTAPITTAWVEEAKNKGVDAEAALAEYQERVH</sequence>
<protein>
    <submittedName>
        <fullName evidence="3">TRAP-type C4-dicarboxylate transport system, substrate-binding protein</fullName>
    </submittedName>
</protein>
<evidence type="ECO:0000256" key="1">
    <source>
        <dbReference type="ARBA" id="ARBA00022729"/>
    </source>
</evidence>
<dbReference type="Gene3D" id="3.40.190.170">
    <property type="entry name" value="Bacterial extracellular solute-binding protein, family 7"/>
    <property type="match status" value="1"/>
</dbReference>
<dbReference type="Pfam" id="PF03480">
    <property type="entry name" value="DctP"/>
    <property type="match status" value="1"/>
</dbReference>
<dbReference type="EMBL" id="FNRJ01000012">
    <property type="protein sequence ID" value="SEA99544.1"/>
    <property type="molecule type" value="Genomic_DNA"/>
</dbReference>
<name>A0A1H4FQI2_9GAMM</name>
<reference evidence="4" key="1">
    <citation type="submission" date="2016-10" db="EMBL/GenBank/DDBJ databases">
        <authorList>
            <person name="Varghese N."/>
            <person name="Submissions S."/>
        </authorList>
    </citation>
    <scope>NUCLEOTIDE SEQUENCE [LARGE SCALE GENOMIC DNA]</scope>
    <source>
        <strain evidence="4">DSM 11526</strain>
    </source>
</reference>
<accession>A0A1H4FQI2</accession>
<gene>
    <name evidence="3" type="ORF">SAMN02745729_11262</name>
</gene>
<feature type="signal peptide" evidence="2">
    <location>
        <begin position="1"/>
        <end position="22"/>
    </location>
</feature>
<evidence type="ECO:0000256" key="2">
    <source>
        <dbReference type="SAM" id="SignalP"/>
    </source>
</evidence>
<keyword evidence="4" id="KW-1185">Reference proteome</keyword>